<dbReference type="KEGG" id="spzr:G5C33_10035"/>
<sequence>MTLGARLRERLDASHMSQSELARRVSLTQGTIAALLSGRSRSSAHLHKIAKALGTSPEYLTGETDDPSSEGPEPSPLDSQARELIDHFSDMSPADRRALLQIARSMRGKPNGGGRAHTIHAPRTEYRASNEGEGDEGAEEVRRRA</sequence>
<dbReference type="Gene3D" id="1.10.260.40">
    <property type="entry name" value="lambda repressor-like DNA-binding domains"/>
    <property type="match status" value="1"/>
</dbReference>
<dbReference type="RefSeq" id="WP_165327088.1">
    <property type="nucleotide sequence ID" value="NZ_CP049109.1"/>
</dbReference>
<evidence type="ECO:0000259" key="2">
    <source>
        <dbReference type="PROSITE" id="PS50943"/>
    </source>
</evidence>
<dbReference type="AlphaFoldDB" id="A0A6G6Y591"/>
<dbReference type="Pfam" id="PF01381">
    <property type="entry name" value="HTH_3"/>
    <property type="match status" value="1"/>
</dbReference>
<dbReference type="PROSITE" id="PS50943">
    <property type="entry name" value="HTH_CROC1"/>
    <property type="match status" value="1"/>
</dbReference>
<organism evidence="3 4">
    <name type="scientific">Stakelama tenebrarum</name>
    <dbReference type="NCBI Taxonomy" id="2711215"/>
    <lineage>
        <taxon>Bacteria</taxon>
        <taxon>Pseudomonadati</taxon>
        <taxon>Pseudomonadota</taxon>
        <taxon>Alphaproteobacteria</taxon>
        <taxon>Sphingomonadales</taxon>
        <taxon>Sphingomonadaceae</taxon>
        <taxon>Stakelama</taxon>
    </lineage>
</organism>
<feature type="region of interest" description="Disordered" evidence="1">
    <location>
        <begin position="52"/>
        <end position="145"/>
    </location>
</feature>
<dbReference type="CDD" id="cd00093">
    <property type="entry name" value="HTH_XRE"/>
    <property type="match status" value="1"/>
</dbReference>
<feature type="domain" description="HTH cro/C1-type" evidence="2">
    <location>
        <begin position="7"/>
        <end position="60"/>
    </location>
</feature>
<feature type="compositionally biased region" description="Low complexity" evidence="1">
    <location>
        <begin position="69"/>
        <end position="79"/>
    </location>
</feature>
<dbReference type="SMART" id="SM00530">
    <property type="entry name" value="HTH_XRE"/>
    <property type="match status" value="1"/>
</dbReference>
<dbReference type="Proteomes" id="UP000501568">
    <property type="component" value="Chromosome"/>
</dbReference>
<gene>
    <name evidence="3" type="ORF">G5C33_10035</name>
</gene>
<evidence type="ECO:0000313" key="3">
    <source>
        <dbReference type="EMBL" id="QIG80085.1"/>
    </source>
</evidence>
<evidence type="ECO:0000256" key="1">
    <source>
        <dbReference type="SAM" id="MobiDB-lite"/>
    </source>
</evidence>
<keyword evidence="4" id="KW-1185">Reference proteome</keyword>
<dbReference type="InterPro" id="IPR010982">
    <property type="entry name" value="Lambda_DNA-bd_dom_sf"/>
</dbReference>
<dbReference type="InterPro" id="IPR001387">
    <property type="entry name" value="Cro/C1-type_HTH"/>
</dbReference>
<name>A0A6G6Y591_9SPHN</name>
<accession>A0A6G6Y591</accession>
<dbReference type="EMBL" id="CP049109">
    <property type="protein sequence ID" value="QIG80085.1"/>
    <property type="molecule type" value="Genomic_DNA"/>
</dbReference>
<proteinExistence type="predicted"/>
<reference evidence="3 4" key="1">
    <citation type="submission" date="2020-02" db="EMBL/GenBank/DDBJ databases">
        <authorList>
            <person name="Zheng R.K."/>
            <person name="Sun C.M."/>
        </authorList>
    </citation>
    <scope>NUCLEOTIDE SEQUENCE [LARGE SCALE GENOMIC DNA]</scope>
    <source>
        <strain evidence="4">zrk23</strain>
    </source>
</reference>
<protein>
    <submittedName>
        <fullName evidence="3">Helix-turn-helix transcriptional regulator</fullName>
    </submittedName>
</protein>
<dbReference type="SUPFAM" id="SSF47413">
    <property type="entry name" value="lambda repressor-like DNA-binding domains"/>
    <property type="match status" value="1"/>
</dbReference>
<feature type="compositionally biased region" description="Basic and acidic residues" evidence="1">
    <location>
        <begin position="80"/>
        <end position="98"/>
    </location>
</feature>
<dbReference type="GO" id="GO:0003677">
    <property type="term" value="F:DNA binding"/>
    <property type="evidence" value="ECO:0007669"/>
    <property type="project" value="InterPro"/>
</dbReference>
<evidence type="ECO:0000313" key="4">
    <source>
        <dbReference type="Proteomes" id="UP000501568"/>
    </source>
</evidence>